<proteinExistence type="predicted"/>
<protein>
    <submittedName>
        <fullName evidence="3">Uncharacterized protein LOC105159125 isoform X1</fullName>
    </submittedName>
    <submittedName>
        <fullName evidence="2">Uncharacterized protein LOC105159125 isoform X2</fullName>
    </submittedName>
</protein>
<evidence type="ECO:0000313" key="3">
    <source>
        <dbReference type="RefSeq" id="XP_020548047.1"/>
    </source>
</evidence>
<dbReference type="RefSeq" id="XP_020548047.1">
    <property type="nucleotide sequence ID" value="XM_020692388.1"/>
</dbReference>
<dbReference type="PANTHER" id="PTHR33872:SF7">
    <property type="entry name" value="OSJNBA0084K11.10-LIKE PROTEIN"/>
    <property type="match status" value="1"/>
</dbReference>
<dbReference type="Proteomes" id="UP000504604">
    <property type="component" value="Linkage group LG3"/>
</dbReference>
<dbReference type="OrthoDB" id="1932217at2759"/>
<organism evidence="1 2">
    <name type="scientific">Sesamum indicum</name>
    <name type="common">Oriental sesame</name>
    <name type="synonym">Sesamum orientale</name>
    <dbReference type="NCBI Taxonomy" id="4182"/>
    <lineage>
        <taxon>Eukaryota</taxon>
        <taxon>Viridiplantae</taxon>
        <taxon>Streptophyta</taxon>
        <taxon>Embryophyta</taxon>
        <taxon>Tracheophyta</taxon>
        <taxon>Spermatophyta</taxon>
        <taxon>Magnoliopsida</taxon>
        <taxon>eudicotyledons</taxon>
        <taxon>Gunneridae</taxon>
        <taxon>Pentapetalae</taxon>
        <taxon>asterids</taxon>
        <taxon>lamiids</taxon>
        <taxon>Lamiales</taxon>
        <taxon>Pedaliaceae</taxon>
        <taxon>Sesamum</taxon>
    </lineage>
</organism>
<dbReference type="RefSeq" id="XP_011074382.1">
    <property type="nucleotide sequence ID" value="XM_011076080.2"/>
</dbReference>
<sequence>MAAASVVVKSVTNQEIARYWKIRRMVEEDHLYAAVKAAARLRARNLSDEDYRQFEESLKEDDRSNDTEKYENKEIRVGIKDWWTKSKYAYLNQPAMNSFDNPRRRCSSYLPQFFSYSSASPLKPAYGYSRQRC</sequence>
<gene>
    <name evidence="2 3" type="primary">LOC105159125</name>
</gene>
<dbReference type="PANTHER" id="PTHR33872">
    <property type="entry name" value="DNA POLYMERASE EPSILON CATALYTIC SUBUNIT A"/>
    <property type="match status" value="1"/>
</dbReference>
<keyword evidence="1" id="KW-1185">Reference proteome</keyword>
<evidence type="ECO:0000313" key="1">
    <source>
        <dbReference type="Proteomes" id="UP000504604"/>
    </source>
</evidence>
<evidence type="ECO:0000313" key="2">
    <source>
        <dbReference type="RefSeq" id="XP_011074382.1"/>
    </source>
</evidence>
<dbReference type="KEGG" id="sind:105159125"/>
<reference evidence="2 3" key="1">
    <citation type="submission" date="2025-04" db="UniProtKB">
        <authorList>
            <consortium name="RefSeq"/>
        </authorList>
    </citation>
    <scope>IDENTIFICATION</scope>
</reference>
<dbReference type="AlphaFoldDB" id="A0A6I9SUN7"/>
<accession>A0A6I9SUN7</accession>
<dbReference type="GeneID" id="105159125"/>
<name>A0A6I9SUN7_SESIN</name>